<organism evidence="2 3">
    <name type="scientific">Candidatus Jorgensenbacteria bacterium GW2011_GWC1_48_8</name>
    <dbReference type="NCBI Taxonomy" id="1618666"/>
    <lineage>
        <taxon>Bacteria</taxon>
        <taxon>Candidatus Joergenseniibacteriota</taxon>
    </lineage>
</organism>
<evidence type="ECO:0000313" key="2">
    <source>
        <dbReference type="EMBL" id="KKU98832.1"/>
    </source>
</evidence>
<proteinExistence type="predicted"/>
<dbReference type="AlphaFoldDB" id="A0A0G1UXE2"/>
<evidence type="ECO:0000313" key="3">
    <source>
        <dbReference type="Proteomes" id="UP000034600"/>
    </source>
</evidence>
<accession>A0A0G1UXE2</accession>
<sequence>MPQFEGIPLFEALVMTAVGTETREGQVHLFVELKLIFDDFEGGGALLVAGALVSTANGFFEDGVPYILDVVREIFCFYRYLIVPFFGVFLRITFLYRLFFGHCWK</sequence>
<keyword evidence="1" id="KW-0812">Transmembrane</keyword>
<dbReference type="EMBL" id="LCPO01000013">
    <property type="protein sequence ID" value="KKU98832.1"/>
    <property type="molecule type" value="Genomic_DNA"/>
</dbReference>
<gene>
    <name evidence="2" type="ORF">UY32_C0013G0029</name>
</gene>
<evidence type="ECO:0000256" key="1">
    <source>
        <dbReference type="SAM" id="Phobius"/>
    </source>
</evidence>
<keyword evidence="1" id="KW-0472">Membrane</keyword>
<dbReference type="Proteomes" id="UP000034600">
    <property type="component" value="Unassembled WGS sequence"/>
</dbReference>
<keyword evidence="1" id="KW-1133">Transmembrane helix</keyword>
<feature type="transmembrane region" description="Helical" evidence="1">
    <location>
        <begin position="77"/>
        <end position="99"/>
    </location>
</feature>
<protein>
    <submittedName>
        <fullName evidence="2">Uncharacterized protein</fullName>
    </submittedName>
</protein>
<reference evidence="2 3" key="1">
    <citation type="journal article" date="2015" name="Nature">
        <title>rRNA introns, odd ribosomes, and small enigmatic genomes across a large radiation of phyla.</title>
        <authorList>
            <person name="Brown C.T."/>
            <person name="Hug L.A."/>
            <person name="Thomas B.C."/>
            <person name="Sharon I."/>
            <person name="Castelle C.J."/>
            <person name="Singh A."/>
            <person name="Wilkins M.J."/>
            <person name="Williams K.H."/>
            <person name="Banfield J.F."/>
        </authorList>
    </citation>
    <scope>NUCLEOTIDE SEQUENCE [LARGE SCALE GENOMIC DNA]</scope>
</reference>
<comment type="caution">
    <text evidence="2">The sequence shown here is derived from an EMBL/GenBank/DDBJ whole genome shotgun (WGS) entry which is preliminary data.</text>
</comment>
<name>A0A0G1UXE2_9BACT</name>